<proteinExistence type="predicted"/>
<feature type="transmembrane region" description="Helical" evidence="1">
    <location>
        <begin position="6"/>
        <end position="24"/>
    </location>
</feature>
<reference evidence="2 3" key="1">
    <citation type="submission" date="2020-04" db="EMBL/GenBank/DDBJ databases">
        <title>MicrobeNet Type strains.</title>
        <authorList>
            <person name="Nicholson A.C."/>
        </authorList>
    </citation>
    <scope>NUCLEOTIDE SEQUENCE [LARGE SCALE GENOMIC DNA]</scope>
    <source>
        <strain evidence="2 3">DSM 45078</strain>
    </source>
</reference>
<dbReference type="InterPro" id="IPR025461">
    <property type="entry name" value="ABA4-like"/>
</dbReference>
<evidence type="ECO:0000313" key="3">
    <source>
        <dbReference type="Proteomes" id="UP000565715"/>
    </source>
</evidence>
<keyword evidence="1" id="KW-0472">Membrane</keyword>
<evidence type="ECO:0000313" key="2">
    <source>
        <dbReference type="EMBL" id="NKY35455.1"/>
    </source>
</evidence>
<dbReference type="PANTHER" id="PTHR34543">
    <property type="entry name" value="PROTEIN ABA DEFICIENT 4, CHLOROPLASTIC"/>
    <property type="match status" value="1"/>
</dbReference>
<protein>
    <submittedName>
        <fullName evidence="2">DUF4281 domain-containing protein</fullName>
    </submittedName>
</protein>
<evidence type="ECO:0000256" key="1">
    <source>
        <dbReference type="SAM" id="Phobius"/>
    </source>
</evidence>
<dbReference type="EMBL" id="JAAXOO010000005">
    <property type="protein sequence ID" value="NKY35455.1"/>
    <property type="molecule type" value="Genomic_DNA"/>
</dbReference>
<dbReference type="RefSeq" id="WP_068042042.1">
    <property type="nucleotide sequence ID" value="NZ_JAAXOO010000005.1"/>
</dbReference>
<comment type="caution">
    <text evidence="2">The sequence shown here is derived from an EMBL/GenBank/DDBJ whole genome shotgun (WGS) entry which is preliminary data.</text>
</comment>
<name>A0A846XJD7_9NOCA</name>
<keyword evidence="1" id="KW-1133">Transmembrane helix</keyword>
<organism evidence="2 3">
    <name type="scientific">Nocardia speluncae</name>
    <dbReference type="NCBI Taxonomy" id="419477"/>
    <lineage>
        <taxon>Bacteria</taxon>
        <taxon>Bacillati</taxon>
        <taxon>Actinomycetota</taxon>
        <taxon>Actinomycetes</taxon>
        <taxon>Mycobacteriales</taxon>
        <taxon>Nocardiaceae</taxon>
        <taxon>Nocardia</taxon>
    </lineage>
</organism>
<keyword evidence="1" id="KW-0812">Transmembrane</keyword>
<feature type="transmembrane region" description="Helical" evidence="1">
    <location>
        <begin position="110"/>
        <end position="132"/>
    </location>
</feature>
<dbReference type="Pfam" id="PF14108">
    <property type="entry name" value="ABA4-like"/>
    <property type="match status" value="1"/>
</dbReference>
<dbReference type="Proteomes" id="UP000565715">
    <property type="component" value="Unassembled WGS sequence"/>
</dbReference>
<sequence>MIQHLFDITFLTAAPFWALMILAPRWHRTRTLVASPLICLPALAIYAILALPRLATFFPALADPNLPGLQDFLGSSAGAAVAWAHFVAFDLFMGRWIYFDSRERGIPPALISVLLVGTIFFAPLGVLIYLLIRYSRSPRQAPEPVLAG</sequence>
<keyword evidence="3" id="KW-1185">Reference proteome</keyword>
<gene>
    <name evidence="2" type="ORF">HGA13_20625</name>
</gene>
<accession>A0A846XJD7</accession>
<dbReference type="PANTHER" id="PTHR34543:SF1">
    <property type="entry name" value="PROTEIN ABA DEFICIENT 4, CHLOROPLASTIC"/>
    <property type="match status" value="1"/>
</dbReference>
<feature type="transmembrane region" description="Helical" evidence="1">
    <location>
        <begin position="31"/>
        <end position="52"/>
    </location>
</feature>
<dbReference type="AlphaFoldDB" id="A0A846XJD7"/>
<feature type="transmembrane region" description="Helical" evidence="1">
    <location>
        <begin position="72"/>
        <end position="98"/>
    </location>
</feature>